<dbReference type="RefSeq" id="WP_269264740.1">
    <property type="nucleotide sequence ID" value="NZ_CP098248.1"/>
</dbReference>
<feature type="domain" description="DUF3631" evidence="2">
    <location>
        <begin position="271"/>
        <end position="449"/>
    </location>
</feature>
<name>A0ABY7JKE3_9BURK</name>
<evidence type="ECO:0000259" key="2">
    <source>
        <dbReference type="Pfam" id="PF12307"/>
    </source>
</evidence>
<keyword evidence="4" id="KW-1185">Reference proteome</keyword>
<reference evidence="3" key="1">
    <citation type="journal article" date="2022" name="Front. Microbiol.">
        <title>New perspectives on an old grouping: The genomic and phenotypic variability of Oxalobacter formigenes and the implications for calcium oxalate stone prevention.</title>
        <authorList>
            <person name="Chmiel J.A."/>
            <person name="Carr C."/>
            <person name="Stuivenberg G.A."/>
            <person name="Venema R."/>
            <person name="Chanyi R.M."/>
            <person name="Al K.F."/>
            <person name="Giguere D."/>
            <person name="Say H."/>
            <person name="Akouris P.P."/>
            <person name="Dominguez Romero S.A."/>
            <person name="Kwong A."/>
            <person name="Tai V."/>
            <person name="Koval S.F."/>
            <person name="Razvi H."/>
            <person name="Bjazevic J."/>
            <person name="Burton J.P."/>
        </authorList>
    </citation>
    <scope>NUCLEOTIDE SEQUENCE</scope>
    <source>
        <strain evidence="3">HOxNP-1</strain>
    </source>
</reference>
<proteinExistence type="predicted"/>
<evidence type="ECO:0000313" key="4">
    <source>
        <dbReference type="Proteomes" id="UP001164794"/>
    </source>
</evidence>
<dbReference type="Pfam" id="PF12307">
    <property type="entry name" value="DUF3631"/>
    <property type="match status" value="1"/>
</dbReference>
<feature type="region of interest" description="Disordered" evidence="1">
    <location>
        <begin position="1"/>
        <end position="29"/>
    </location>
</feature>
<evidence type="ECO:0000313" key="3">
    <source>
        <dbReference type="EMBL" id="WAV97271.1"/>
    </source>
</evidence>
<evidence type="ECO:0000256" key="1">
    <source>
        <dbReference type="SAM" id="MobiDB-lite"/>
    </source>
</evidence>
<dbReference type="EMBL" id="CP098248">
    <property type="protein sequence ID" value="WAV97271.1"/>
    <property type="molecule type" value="Genomic_DNA"/>
</dbReference>
<gene>
    <name evidence="3" type="ORF">NB645_00470</name>
</gene>
<protein>
    <submittedName>
        <fullName evidence="3">DUF3631 domain-containing protein</fullName>
    </submittedName>
</protein>
<sequence length="541" mass="61254">MSDETLRNEADTPPSQAFATAIPANEHEPVSFEQYKDKAVLPEEGLENAVKRLATMKKLDYVQVRKATAKRYDIPVGMLDDLMREAQQESESNSDDMFVEPEPWSEPVNGSELLSEIDRTIRRFIVCEPETARAAILWITMTWFIDTVQVAPLAVITAPEKRCGKTQLLDIIGKLSYRPMFASSITPAALFRSVEMWQPTLLIDEADAFLKDNEEMRGLLNAGHTRTSAYTIRTVGDDHTPKKFNVWGAKAISGIGHLADTLMDRAIVLELRRKLDCEHVDRIRHAEPGLFETLCRKLCRFAEDNRETIRNARPALPDELNDRAQDNWEPLLSIADTAGGNWPEIARMAALKISRDKSQQSTGTELLEDIREIFDMKHIDRIHTHKLVEALCEDSEKPWSTYNRGKPIIPAQLSRRLSAYRIVSKAIRVDCEVKRGFEKKQFADAWERYTNISPIPPSESVTTLQTSTGAGSGVTFSKRNISQNVTRYTEEDDVTLSKRNRYKNETLKPSTGEGCNVLRFETGEDGKNFPHDEDEIGTVLI</sequence>
<dbReference type="InterPro" id="IPR022081">
    <property type="entry name" value="DUF3631"/>
</dbReference>
<feature type="compositionally biased region" description="Basic and acidic residues" evidence="1">
    <location>
        <begin position="1"/>
        <end position="10"/>
    </location>
</feature>
<dbReference type="Proteomes" id="UP001164794">
    <property type="component" value="Chromosome"/>
</dbReference>
<feature type="region of interest" description="Disordered" evidence="1">
    <location>
        <begin position="87"/>
        <end position="109"/>
    </location>
</feature>
<accession>A0ABY7JKE3</accession>
<organism evidence="3 4">
    <name type="scientific">Oxalobacter aliiformigenes</name>
    <dbReference type="NCBI Taxonomy" id="2946593"/>
    <lineage>
        <taxon>Bacteria</taxon>
        <taxon>Pseudomonadati</taxon>
        <taxon>Pseudomonadota</taxon>
        <taxon>Betaproteobacteria</taxon>
        <taxon>Burkholderiales</taxon>
        <taxon>Oxalobacteraceae</taxon>
        <taxon>Oxalobacter</taxon>
    </lineage>
</organism>